<dbReference type="Pfam" id="PF00622">
    <property type="entry name" value="SPRY"/>
    <property type="match status" value="1"/>
</dbReference>
<dbReference type="InterPro" id="IPR045129">
    <property type="entry name" value="RNF123/RKP/RSPRY1"/>
</dbReference>
<keyword evidence="2 4" id="KW-0863">Zinc-finger</keyword>
<dbReference type="Gene3D" id="2.60.120.920">
    <property type="match status" value="1"/>
</dbReference>
<name>A0ABQ0DA50_9EUKA</name>
<evidence type="ECO:0000313" key="8">
    <source>
        <dbReference type="Proteomes" id="UP001628156"/>
    </source>
</evidence>
<protein>
    <recommendedName>
        <fullName evidence="9">SPRY domain containing protein</fullName>
    </recommendedName>
</protein>
<keyword evidence="8" id="KW-1185">Reference proteome</keyword>
<comment type="caution">
    <text evidence="7">The sequence shown here is derived from an EMBL/GenBank/DDBJ whole genome shotgun (WGS) entry which is preliminary data.</text>
</comment>
<evidence type="ECO:0000313" key="7">
    <source>
        <dbReference type="EMBL" id="GAB1219726.1"/>
    </source>
</evidence>
<feature type="domain" description="RING-type" evidence="5">
    <location>
        <begin position="974"/>
        <end position="1012"/>
    </location>
</feature>
<evidence type="ECO:0000256" key="2">
    <source>
        <dbReference type="ARBA" id="ARBA00022771"/>
    </source>
</evidence>
<evidence type="ECO:0000259" key="6">
    <source>
        <dbReference type="PROSITE" id="PS50188"/>
    </source>
</evidence>
<dbReference type="InterPro" id="IPR001870">
    <property type="entry name" value="B30.2/SPRY"/>
</dbReference>
<dbReference type="SMART" id="SM00449">
    <property type="entry name" value="SPRY"/>
    <property type="match status" value="1"/>
</dbReference>
<sequence length="1034" mass="119877">MEKTIKTKLNQIFQKLAPNAEINFDSYEPILLPYYVDALVTSNKQSSEGQKLLLKKYTVAGETKSGFLENEFIFTNAFPSVRTNLGAHSGKYVFQVILQTDGLFQIGIFENSTVFDRTKGIGDFTDSYAYDGYRKCLWNEKQTPFGPKWKKGDVVSICVDFDQRRIKILLNDQDLGIAFESFGTEPMNNYYFGVTASTGEKCIINYGEYPMLYKQQIGDYSPVCQQPIQSSYKECEILGKAIIECLNDVSNGSVLILNALFARYIPLIVNSKVLCIEYFLPLLTECTRSNSLGRLGSLLKHMVHPTDLEIIVKTLMEWYYIISTHYQFKDDIVISLTKTLLDIISEMMAVACGDPDKLYQFIDIILSKSTTVSKFDYKKMIQGIDLSQPPEGLMNDLDLKYQQQLELDKKLLKALETNQLLDDFVNNYSVRHDINKDINSNEDGMELTMRITYALFSMILDETNHFQFNNEFLINTPKEYPDFDRLGGTISYIQKTFPLEKNNESFETNKHMHRAILFFYNNTLPYFFKMELVCRRNIRIISTLENSVDWLNYLWEASLFIIPCRYQIQLEIFKQIVNALVSTKGLLYVHEPYISSIISLCKNLRQNILFNYQKILINENKQLFGDFINTLISFLGNTFIVKPGLKTTMFMSITYTMAKRIEFIDCVSLENKRILFNFAFESLTSDEEERFRRAITFIRIGMPIPFYVLKKNIAAYPRYRKVFSNLLQEYFNDDKTIMNTHNIVFDYVSKSLDKILLLLDKERLSGQEEKMFESLSSSLIDGTDLMDGLSYLFGKIYIDHTLATKFLQYLSFVLYQCSVRNSITTRRGKQIYSIFCSLRILLLDVLTQILKSIPEEKRLEWLLQDGIITLEINKGLEGIDLSSSSILSFEIEYPTTIWDRWRPTTFTDDIITNLKVEEKHALEGIDNTLKFLKNSLNELNKKHIKKIVITPTFQGRASNNSFEMEVEENEDQLCFICCSNPADTIMLPCKHSACRSCIERHMEHHNECFFCKTKIEGLKKRSEMGMENESATKN</sequence>
<gene>
    <name evidence="7" type="ORF">ENUP19_0041G0083</name>
</gene>
<evidence type="ECO:0000256" key="3">
    <source>
        <dbReference type="ARBA" id="ARBA00022833"/>
    </source>
</evidence>
<feature type="domain" description="B30.2/SPRY" evidence="6">
    <location>
        <begin position="18"/>
        <end position="211"/>
    </location>
</feature>
<dbReference type="InterPro" id="IPR043136">
    <property type="entry name" value="B30.2/SPRY_sf"/>
</dbReference>
<organism evidence="7 8">
    <name type="scientific">Entamoeba nuttalli</name>
    <dbReference type="NCBI Taxonomy" id="412467"/>
    <lineage>
        <taxon>Eukaryota</taxon>
        <taxon>Amoebozoa</taxon>
        <taxon>Evosea</taxon>
        <taxon>Archamoebae</taxon>
        <taxon>Mastigamoebida</taxon>
        <taxon>Entamoebidae</taxon>
        <taxon>Entamoeba</taxon>
    </lineage>
</organism>
<keyword evidence="3" id="KW-0862">Zinc</keyword>
<evidence type="ECO:0000256" key="4">
    <source>
        <dbReference type="PROSITE-ProRule" id="PRU00175"/>
    </source>
</evidence>
<dbReference type="InterPro" id="IPR001841">
    <property type="entry name" value="Znf_RING"/>
</dbReference>
<dbReference type="CDD" id="cd16541">
    <property type="entry name" value="RING-HC_RNF123"/>
    <property type="match status" value="1"/>
</dbReference>
<dbReference type="InterPro" id="IPR003877">
    <property type="entry name" value="SPRY_dom"/>
</dbReference>
<evidence type="ECO:0000259" key="5">
    <source>
        <dbReference type="PROSITE" id="PS50089"/>
    </source>
</evidence>
<dbReference type="InterPro" id="IPR013083">
    <property type="entry name" value="Znf_RING/FYVE/PHD"/>
</dbReference>
<evidence type="ECO:0000256" key="1">
    <source>
        <dbReference type="ARBA" id="ARBA00022723"/>
    </source>
</evidence>
<reference evidence="7 8" key="1">
    <citation type="journal article" date="2019" name="PLoS Negl. Trop. Dis.">
        <title>Whole genome sequencing of Entamoeba nuttalli reveals mammalian host-related molecular signatures and a novel octapeptide-repeat surface protein.</title>
        <authorList>
            <person name="Tanaka M."/>
            <person name="Makiuchi T."/>
            <person name="Komiyama T."/>
            <person name="Shiina T."/>
            <person name="Osaki K."/>
            <person name="Tachibana H."/>
        </authorList>
    </citation>
    <scope>NUCLEOTIDE SEQUENCE [LARGE SCALE GENOMIC DNA]</scope>
    <source>
        <strain evidence="7 8">P19-061405</strain>
    </source>
</reference>
<dbReference type="SUPFAM" id="SSF57850">
    <property type="entry name" value="RING/U-box"/>
    <property type="match status" value="1"/>
</dbReference>
<dbReference type="Proteomes" id="UP001628156">
    <property type="component" value="Unassembled WGS sequence"/>
</dbReference>
<dbReference type="PANTHER" id="PTHR13363">
    <property type="entry name" value="RING FINGER AND SRY DOMAIN-CONTAINING"/>
    <property type="match status" value="1"/>
</dbReference>
<dbReference type="SUPFAM" id="SSF49899">
    <property type="entry name" value="Concanavalin A-like lectins/glucanases"/>
    <property type="match status" value="1"/>
</dbReference>
<dbReference type="InterPro" id="IPR013320">
    <property type="entry name" value="ConA-like_dom_sf"/>
</dbReference>
<proteinExistence type="predicted"/>
<dbReference type="Gene3D" id="3.30.40.10">
    <property type="entry name" value="Zinc/RING finger domain, C3HC4 (zinc finger)"/>
    <property type="match status" value="1"/>
</dbReference>
<dbReference type="PROSITE" id="PS50188">
    <property type="entry name" value="B302_SPRY"/>
    <property type="match status" value="1"/>
</dbReference>
<dbReference type="EMBL" id="BAAFRS010000041">
    <property type="protein sequence ID" value="GAB1219726.1"/>
    <property type="molecule type" value="Genomic_DNA"/>
</dbReference>
<evidence type="ECO:0008006" key="9">
    <source>
        <dbReference type="Google" id="ProtNLM"/>
    </source>
</evidence>
<keyword evidence="1" id="KW-0479">Metal-binding</keyword>
<dbReference type="Pfam" id="PF13920">
    <property type="entry name" value="zf-C3HC4_3"/>
    <property type="match status" value="1"/>
</dbReference>
<accession>A0ABQ0DA50</accession>
<dbReference type="PANTHER" id="PTHR13363:SF5">
    <property type="entry name" value="E3 UBIQUITIN-PROTEIN LIGASE RNF123"/>
    <property type="match status" value="1"/>
</dbReference>
<dbReference type="PROSITE" id="PS50089">
    <property type="entry name" value="ZF_RING_2"/>
    <property type="match status" value="1"/>
</dbReference>